<name>A0A9E7KCI7_9LILI</name>
<evidence type="ECO:0000313" key="1">
    <source>
        <dbReference type="EMBL" id="URE12049.1"/>
    </source>
</evidence>
<evidence type="ECO:0000313" key="2">
    <source>
        <dbReference type="Proteomes" id="UP001055439"/>
    </source>
</evidence>
<reference evidence="1" key="1">
    <citation type="submission" date="2022-05" db="EMBL/GenBank/DDBJ databases">
        <title>The Musa troglodytarum L. genome provides insights into the mechanism of non-climacteric behaviour and enrichment of carotenoids.</title>
        <authorList>
            <person name="Wang J."/>
        </authorList>
    </citation>
    <scope>NUCLEOTIDE SEQUENCE</scope>
    <source>
        <tissue evidence="1">Leaf</tissue>
    </source>
</reference>
<dbReference type="AlphaFoldDB" id="A0A9E7KCI7"/>
<accession>A0A9E7KCI7</accession>
<dbReference type="Proteomes" id="UP001055439">
    <property type="component" value="Chromosome 6"/>
</dbReference>
<gene>
    <name evidence="1" type="ORF">MUK42_22284</name>
</gene>
<sequence length="58" mass="6673">MPLELDFQIGIIGQLQEHVHHVTGHERLPSRRRRSLCSTSTCSRNLSNLLLSIFILFT</sequence>
<organism evidence="1 2">
    <name type="scientific">Musa troglodytarum</name>
    <name type="common">fe'i banana</name>
    <dbReference type="NCBI Taxonomy" id="320322"/>
    <lineage>
        <taxon>Eukaryota</taxon>
        <taxon>Viridiplantae</taxon>
        <taxon>Streptophyta</taxon>
        <taxon>Embryophyta</taxon>
        <taxon>Tracheophyta</taxon>
        <taxon>Spermatophyta</taxon>
        <taxon>Magnoliopsida</taxon>
        <taxon>Liliopsida</taxon>
        <taxon>Zingiberales</taxon>
        <taxon>Musaceae</taxon>
        <taxon>Musa</taxon>
    </lineage>
</organism>
<dbReference type="EMBL" id="CP097508">
    <property type="protein sequence ID" value="URE12049.1"/>
    <property type="molecule type" value="Genomic_DNA"/>
</dbReference>
<proteinExistence type="predicted"/>
<protein>
    <submittedName>
        <fullName evidence="1">Uncharacterized protein</fullName>
    </submittedName>
</protein>
<keyword evidence="2" id="KW-1185">Reference proteome</keyword>